<organism evidence="1 2">
    <name type="scientific">Serratia symbiotica</name>
    <dbReference type="NCBI Taxonomy" id="138074"/>
    <lineage>
        <taxon>Bacteria</taxon>
        <taxon>Pseudomonadati</taxon>
        <taxon>Pseudomonadota</taxon>
        <taxon>Gammaproteobacteria</taxon>
        <taxon>Enterobacterales</taxon>
        <taxon>Yersiniaceae</taxon>
        <taxon>Serratia</taxon>
    </lineage>
</organism>
<dbReference type="Proteomes" id="UP000324392">
    <property type="component" value="Chromosome"/>
</dbReference>
<dbReference type="EMBL" id="AP019531">
    <property type="protein sequence ID" value="BBI92779.1"/>
    <property type="molecule type" value="Genomic_DNA"/>
</dbReference>
<evidence type="ECO:0000313" key="2">
    <source>
        <dbReference type="Proteomes" id="UP000324392"/>
    </source>
</evidence>
<gene>
    <name evidence="1" type="ORF">SSYIS1_26700</name>
</gene>
<name>A0A455VI49_9GAMM</name>
<evidence type="ECO:0000313" key="1">
    <source>
        <dbReference type="EMBL" id="BBI92779.1"/>
    </source>
</evidence>
<reference evidence="1 2" key="1">
    <citation type="submission" date="2019-03" db="EMBL/GenBank/DDBJ databases">
        <title>The genome sequence of Candidatus Serratia symbiotica strain IS.</title>
        <authorList>
            <person name="Nikoh N."/>
            <person name="Koga R."/>
            <person name="Oshima K."/>
            <person name="Hattori M."/>
            <person name="Fukatsu T."/>
        </authorList>
    </citation>
    <scope>NUCLEOTIDE SEQUENCE [LARGE SCALE GENOMIC DNA]</scope>
    <source>
        <strain evidence="1 2">IS</strain>
    </source>
</reference>
<proteinExistence type="predicted"/>
<protein>
    <submittedName>
        <fullName evidence="1">Uncharacterized protein</fullName>
    </submittedName>
</protein>
<dbReference type="AlphaFoldDB" id="A0A455VI49"/>
<accession>A0A455VI49</accession>
<sequence length="45" mass="5166">MGLSLRPAQTLFKSVPDRFVAALPPSCNSNYLGYIRLIYRHLKEE</sequence>